<evidence type="ECO:0008006" key="3">
    <source>
        <dbReference type="Google" id="ProtNLM"/>
    </source>
</evidence>
<reference evidence="1 2" key="2">
    <citation type="journal article" date="2017" name="Sci. Rep.">
        <title>Ant-infecting Ophiocordyceps genomes reveal a high diversity of potential behavioral manipulation genes and a possible major role for enterotoxins.</title>
        <authorList>
            <person name="de Bekker C."/>
            <person name="Ohm R.A."/>
            <person name="Evans H.C."/>
            <person name="Brachmann A."/>
            <person name="Hughes D.P."/>
        </authorList>
    </citation>
    <scope>NUCLEOTIDE SEQUENCE [LARGE SCALE GENOMIC DNA]</scope>
    <source>
        <strain evidence="1 2">SC16a</strain>
    </source>
</reference>
<protein>
    <recommendedName>
        <fullName evidence="3">Reverse transcriptase Ty1/copia-type domain-containing protein</fullName>
    </recommendedName>
</protein>
<sequence>MSDASFADNVDRKSSQGFIIKVFGGAVSFKAGKQDTVTTSTTEAEFLSLAHTAKEVYSFIRLCREIEFEPPNKLIINTFRIKELGPLRWFLGIEVIRDRGNRRIWLSQQSYVLKIVNRLEGLLTARKGKVPKQPLGLEALEPRETTASQDEIRTY</sequence>
<dbReference type="OrthoDB" id="4927525at2759"/>
<evidence type="ECO:0000313" key="1">
    <source>
        <dbReference type="EMBL" id="PFH59927.1"/>
    </source>
</evidence>
<organism evidence="1 2">
    <name type="scientific">Ophiocordyceps unilateralis</name>
    <name type="common">Zombie-ant fungus</name>
    <name type="synonym">Torrubia unilateralis</name>
    <dbReference type="NCBI Taxonomy" id="268505"/>
    <lineage>
        <taxon>Eukaryota</taxon>
        <taxon>Fungi</taxon>
        <taxon>Dikarya</taxon>
        <taxon>Ascomycota</taxon>
        <taxon>Pezizomycotina</taxon>
        <taxon>Sordariomycetes</taxon>
        <taxon>Hypocreomycetidae</taxon>
        <taxon>Hypocreales</taxon>
        <taxon>Ophiocordycipitaceae</taxon>
        <taxon>Ophiocordyceps</taxon>
    </lineage>
</organism>
<dbReference type="EMBL" id="LAZP02000163">
    <property type="protein sequence ID" value="PFH59927.1"/>
    <property type="molecule type" value="Genomic_DNA"/>
</dbReference>
<gene>
    <name evidence="1" type="ORF">XA68_11696</name>
</gene>
<reference evidence="1 2" key="1">
    <citation type="journal article" date="2015" name="BMC Genomics">
        <title>Gene expression during zombie ant biting behavior reflects the complexity underlying fungal parasitic behavioral manipulation.</title>
        <authorList>
            <person name="de Bekker C."/>
            <person name="Ohm R.A."/>
            <person name="Loreto R.G."/>
            <person name="Sebastian A."/>
            <person name="Albert I."/>
            <person name="Merrow M."/>
            <person name="Brachmann A."/>
            <person name="Hughes D.P."/>
        </authorList>
    </citation>
    <scope>NUCLEOTIDE SEQUENCE [LARGE SCALE GENOMIC DNA]</scope>
    <source>
        <strain evidence="1 2">SC16a</strain>
    </source>
</reference>
<dbReference type="AlphaFoldDB" id="A0A2A9PGB4"/>
<proteinExistence type="predicted"/>
<dbReference type="Proteomes" id="UP000037136">
    <property type="component" value="Unassembled WGS sequence"/>
</dbReference>
<dbReference type="CDD" id="cd09272">
    <property type="entry name" value="RNase_HI_RT_Ty1"/>
    <property type="match status" value="1"/>
</dbReference>
<keyword evidence="2" id="KW-1185">Reference proteome</keyword>
<dbReference type="STRING" id="268505.A0A2A9PGB4"/>
<accession>A0A2A9PGB4</accession>
<name>A0A2A9PGB4_OPHUN</name>
<comment type="caution">
    <text evidence="1">The sequence shown here is derived from an EMBL/GenBank/DDBJ whole genome shotgun (WGS) entry which is preliminary data.</text>
</comment>
<evidence type="ECO:0000313" key="2">
    <source>
        <dbReference type="Proteomes" id="UP000037136"/>
    </source>
</evidence>